<keyword evidence="5" id="KW-1185">Reference proteome</keyword>
<dbReference type="Pfam" id="PF01596">
    <property type="entry name" value="Methyltransf_3"/>
    <property type="match status" value="1"/>
</dbReference>
<comment type="caution">
    <text evidence="4">The sequence shown here is derived from an EMBL/GenBank/DDBJ whole genome shotgun (WGS) entry which is preliminary data.</text>
</comment>
<dbReference type="OrthoDB" id="9799672at2"/>
<dbReference type="SUPFAM" id="SSF53335">
    <property type="entry name" value="S-adenosyl-L-methionine-dependent methyltransferases"/>
    <property type="match status" value="1"/>
</dbReference>
<evidence type="ECO:0000313" key="4">
    <source>
        <dbReference type="EMBL" id="KGN82427.1"/>
    </source>
</evidence>
<evidence type="ECO:0000256" key="1">
    <source>
        <dbReference type="ARBA" id="ARBA00022603"/>
    </source>
</evidence>
<proteinExistence type="predicted"/>
<protein>
    <recommendedName>
        <fullName evidence="6">Methyltransferase</fullName>
    </recommendedName>
</protein>
<dbReference type="InterPro" id="IPR002935">
    <property type="entry name" value="SAM_O-MeTrfase"/>
</dbReference>
<dbReference type="GO" id="GO:0008757">
    <property type="term" value="F:S-adenosylmethionine-dependent methyltransferase activity"/>
    <property type="evidence" value="ECO:0007669"/>
    <property type="project" value="TreeGrafter"/>
</dbReference>
<dbReference type="Gene3D" id="3.40.50.150">
    <property type="entry name" value="Vaccinia Virus protein VP39"/>
    <property type="match status" value="1"/>
</dbReference>
<evidence type="ECO:0000313" key="5">
    <source>
        <dbReference type="Proteomes" id="UP000030125"/>
    </source>
</evidence>
<dbReference type="EMBL" id="JQJD01000010">
    <property type="protein sequence ID" value="KGN82427.1"/>
    <property type="molecule type" value="Genomic_DNA"/>
</dbReference>
<dbReference type="GO" id="GO:0008171">
    <property type="term" value="F:O-methyltransferase activity"/>
    <property type="evidence" value="ECO:0007669"/>
    <property type="project" value="InterPro"/>
</dbReference>
<sequence>MIEDHQRQLLLEEYIEAHTDPEPETLAALARKANLRLVSPRMMSGHLQGRLLKMFVRMQRPRKILELGTYSAYATACMAEALPDGSSITTIEIFDELQPFITDAIESLGFSDKVTPLIGNALEILPTLPLEEFDMVYIDANKRHYVEYIEMIEDRLPIGAIVIADNTLWDGKVIDEKEQDEQTVAIRKFNDRMMASKKFEKLILPIRDGLTIMYKISA</sequence>
<organism evidence="4 5">
    <name type="scientific">Porphyromonas cangingivalis</name>
    <dbReference type="NCBI Taxonomy" id="36874"/>
    <lineage>
        <taxon>Bacteria</taxon>
        <taxon>Pseudomonadati</taxon>
        <taxon>Bacteroidota</taxon>
        <taxon>Bacteroidia</taxon>
        <taxon>Bacteroidales</taxon>
        <taxon>Porphyromonadaceae</taxon>
        <taxon>Porphyromonas</taxon>
    </lineage>
</organism>
<dbReference type="PROSITE" id="PS51682">
    <property type="entry name" value="SAM_OMT_I"/>
    <property type="match status" value="1"/>
</dbReference>
<dbReference type="RefSeq" id="WP_036846142.1">
    <property type="nucleotide sequence ID" value="NZ_JQJD01000010.1"/>
</dbReference>
<accession>A0A099WUG3</accession>
<dbReference type="STRING" id="36874.HQ34_04775"/>
<keyword evidence="2" id="KW-0808">Transferase</keyword>
<dbReference type="AlphaFoldDB" id="A0A099WUG3"/>
<evidence type="ECO:0000256" key="2">
    <source>
        <dbReference type="ARBA" id="ARBA00022679"/>
    </source>
</evidence>
<dbReference type="PANTHER" id="PTHR10509:SF14">
    <property type="entry name" value="CAFFEOYL-COA O-METHYLTRANSFERASE 3-RELATED"/>
    <property type="match status" value="1"/>
</dbReference>
<dbReference type="GO" id="GO:0032259">
    <property type="term" value="P:methylation"/>
    <property type="evidence" value="ECO:0007669"/>
    <property type="project" value="UniProtKB-KW"/>
</dbReference>
<reference evidence="4 5" key="1">
    <citation type="submission" date="2014-08" db="EMBL/GenBank/DDBJ databases">
        <title>Porphyromonas cangingivalis strain:COT-109_OH1386 Genome sequencing.</title>
        <authorList>
            <person name="Wallis C."/>
            <person name="Deusch O."/>
            <person name="O'Flynn C."/>
            <person name="Davis I."/>
            <person name="Jospin G."/>
            <person name="Darling A.E."/>
            <person name="Coil D.A."/>
            <person name="Alexiev A."/>
            <person name="Horsfall A."/>
            <person name="Kirkwood N."/>
            <person name="Harris S."/>
            <person name="Eisen J.A."/>
        </authorList>
    </citation>
    <scope>NUCLEOTIDE SEQUENCE [LARGE SCALE GENOMIC DNA]</scope>
    <source>
        <strain evidence="5">COT-109 OH1386</strain>
    </source>
</reference>
<keyword evidence="1" id="KW-0489">Methyltransferase</keyword>
<keyword evidence="3" id="KW-0949">S-adenosyl-L-methionine</keyword>
<evidence type="ECO:0008006" key="6">
    <source>
        <dbReference type="Google" id="ProtNLM"/>
    </source>
</evidence>
<dbReference type="InterPro" id="IPR029063">
    <property type="entry name" value="SAM-dependent_MTases_sf"/>
</dbReference>
<gene>
    <name evidence="4" type="ORF">HQ35_02400</name>
</gene>
<dbReference type="InterPro" id="IPR050362">
    <property type="entry name" value="Cation-dep_OMT"/>
</dbReference>
<dbReference type="PANTHER" id="PTHR10509">
    <property type="entry name" value="O-METHYLTRANSFERASE-RELATED"/>
    <property type="match status" value="1"/>
</dbReference>
<dbReference type="eggNOG" id="COG4122">
    <property type="taxonomic scope" value="Bacteria"/>
</dbReference>
<dbReference type="Proteomes" id="UP000030125">
    <property type="component" value="Unassembled WGS sequence"/>
</dbReference>
<evidence type="ECO:0000256" key="3">
    <source>
        <dbReference type="ARBA" id="ARBA00022691"/>
    </source>
</evidence>
<name>A0A099WUG3_PORCN</name>